<dbReference type="EMBL" id="AGDW01000016">
    <property type="protein sequence ID" value="EMB29779.1"/>
    <property type="molecule type" value="Genomic_DNA"/>
</dbReference>
<comment type="caution">
    <text evidence="1">The sequence shown here is derived from an EMBL/GenBank/DDBJ whole genome shotgun (WGS) entry which is preliminary data.</text>
</comment>
<organism evidence="1">
    <name type="scientific">Treponema denticola H1-T</name>
    <dbReference type="NCBI Taxonomy" id="999431"/>
    <lineage>
        <taxon>Bacteria</taxon>
        <taxon>Pseudomonadati</taxon>
        <taxon>Spirochaetota</taxon>
        <taxon>Spirochaetia</taxon>
        <taxon>Spirochaetales</taxon>
        <taxon>Treponemataceae</taxon>
        <taxon>Treponema</taxon>
    </lineage>
</organism>
<name>M2C5W3_TREDN</name>
<proteinExistence type="predicted"/>
<dbReference type="PATRIC" id="fig|999431.4.peg.1694"/>
<reference evidence="1" key="1">
    <citation type="submission" date="2012-01" db="EMBL/GenBank/DDBJ databases">
        <title>The Genome Sequence of Treponema denticola H1-T.</title>
        <authorList>
            <consortium name="The Broad Institute Genome Sequencing Platform"/>
            <person name="Earl A."/>
            <person name="Ward D."/>
            <person name="Feldgarden M."/>
            <person name="Gevers D."/>
            <person name="Blanton J.M."/>
            <person name="Fenno C.J."/>
            <person name="Baranova O.V."/>
            <person name="Mathney J."/>
            <person name="Dewhirst F.E."/>
            <person name="Izard J."/>
            <person name="Young S.K."/>
            <person name="Zeng Q."/>
            <person name="Gargeya S."/>
            <person name="Fitzgerald M."/>
            <person name="Haas B."/>
            <person name="Abouelleil A."/>
            <person name="Alvarado L."/>
            <person name="Arachchi H.M."/>
            <person name="Berlin A."/>
            <person name="Chapman S.B."/>
            <person name="Gearin G."/>
            <person name="Goldberg J."/>
            <person name="Griggs A."/>
            <person name="Gujja S."/>
            <person name="Hansen M."/>
            <person name="Heiman D."/>
            <person name="Howarth C."/>
            <person name="Larimer J."/>
            <person name="Lui A."/>
            <person name="MacDonald P.J.P."/>
            <person name="McCowen C."/>
            <person name="Montmayeur A."/>
            <person name="Murphy C."/>
            <person name="Neiman D."/>
            <person name="Pearson M."/>
            <person name="Priest M."/>
            <person name="Roberts A."/>
            <person name="Saif S."/>
            <person name="Shea T."/>
            <person name="Sisk P."/>
            <person name="Stolte C."/>
            <person name="Sykes S."/>
            <person name="Wortman J."/>
            <person name="Nusbaum C."/>
            <person name="Birren B."/>
        </authorList>
    </citation>
    <scope>NUCLEOTIDE SEQUENCE [LARGE SCALE GENOMIC DNA]</scope>
    <source>
        <strain evidence="1">H1-T</strain>
    </source>
</reference>
<protein>
    <submittedName>
        <fullName evidence="1">Uncharacterized protein</fullName>
    </submittedName>
</protein>
<sequence length="44" mass="5460">MDQYIELKELFEASRNDENVIKMTACMKNKFLFYDLSNFLEKYW</sequence>
<accession>M2C5W3</accession>
<evidence type="ECO:0000313" key="1">
    <source>
        <dbReference type="EMBL" id="EMB29779.1"/>
    </source>
</evidence>
<dbReference type="AlphaFoldDB" id="M2C5W3"/>
<gene>
    <name evidence="1" type="ORF">HMPREF9725_01644</name>
</gene>
<dbReference type="Proteomes" id="UP000011708">
    <property type="component" value="Chromosome"/>
</dbReference>
<dbReference type="HOGENOM" id="CLU_218109_0_0_12"/>